<name>A0ABY9LHV0_9STRE</name>
<evidence type="ECO:0000259" key="4">
    <source>
        <dbReference type="PROSITE" id="PS01124"/>
    </source>
</evidence>
<accession>A0ABY9LHV0</accession>
<dbReference type="Gene3D" id="1.10.10.60">
    <property type="entry name" value="Homeodomain-like"/>
    <property type="match status" value="2"/>
</dbReference>
<feature type="domain" description="HTH araC/xylS-type" evidence="4">
    <location>
        <begin position="288"/>
        <end position="385"/>
    </location>
</feature>
<dbReference type="PRINTS" id="PR00032">
    <property type="entry name" value="HTHARAC"/>
</dbReference>
<dbReference type="PANTHER" id="PTHR43280">
    <property type="entry name" value="ARAC-FAMILY TRANSCRIPTIONAL REGULATOR"/>
    <property type="match status" value="1"/>
</dbReference>
<keyword evidence="3" id="KW-0804">Transcription</keyword>
<dbReference type="Pfam" id="PF12833">
    <property type="entry name" value="HTH_18"/>
    <property type="match status" value="1"/>
</dbReference>
<dbReference type="InterPro" id="IPR009057">
    <property type="entry name" value="Homeodomain-like_sf"/>
</dbReference>
<dbReference type="PANTHER" id="PTHR43280:SF10">
    <property type="entry name" value="REGULATORY PROTEIN POCR"/>
    <property type="match status" value="1"/>
</dbReference>
<dbReference type="InterPro" id="IPR018060">
    <property type="entry name" value="HTH_AraC"/>
</dbReference>
<keyword evidence="1" id="KW-0805">Transcription regulation</keyword>
<dbReference type="RefSeq" id="WP_018365635.1">
    <property type="nucleotide sequence ID" value="NZ_CP110509.1"/>
</dbReference>
<dbReference type="EMBL" id="CP110509">
    <property type="protein sequence ID" value="WMB28477.1"/>
    <property type="molecule type" value="Genomic_DNA"/>
</dbReference>
<protein>
    <submittedName>
        <fullName evidence="5">YSIRK-targeted surface antigen transcriptional regulator</fullName>
    </submittedName>
</protein>
<evidence type="ECO:0000256" key="2">
    <source>
        <dbReference type="ARBA" id="ARBA00023125"/>
    </source>
</evidence>
<dbReference type="PROSITE" id="PS00041">
    <property type="entry name" value="HTH_ARAC_FAMILY_1"/>
    <property type="match status" value="1"/>
</dbReference>
<dbReference type="InterPro" id="IPR020449">
    <property type="entry name" value="Tscrpt_reg_AraC-type_HTH"/>
</dbReference>
<dbReference type="PROSITE" id="PS01124">
    <property type="entry name" value="HTH_ARAC_FAMILY_2"/>
    <property type="match status" value="1"/>
</dbReference>
<dbReference type="SMART" id="SM00342">
    <property type="entry name" value="HTH_ARAC"/>
    <property type="match status" value="1"/>
</dbReference>
<evidence type="ECO:0000313" key="5">
    <source>
        <dbReference type="EMBL" id="WMB28477.1"/>
    </source>
</evidence>
<dbReference type="SUPFAM" id="SSF46689">
    <property type="entry name" value="Homeodomain-like"/>
    <property type="match status" value="2"/>
</dbReference>
<dbReference type="NCBIfam" id="TIGR04094">
    <property type="entry name" value="adjacent_YSIRK"/>
    <property type="match status" value="1"/>
</dbReference>
<organism evidence="5 6">
    <name type="scientific">Streptococcus didelphis</name>
    <dbReference type="NCBI Taxonomy" id="102886"/>
    <lineage>
        <taxon>Bacteria</taxon>
        <taxon>Bacillati</taxon>
        <taxon>Bacillota</taxon>
        <taxon>Bacilli</taxon>
        <taxon>Lactobacillales</taxon>
        <taxon>Streptococcaceae</taxon>
        <taxon>Streptococcus</taxon>
    </lineage>
</organism>
<gene>
    <name evidence="5" type="ORF">N1496_02560</name>
</gene>
<keyword evidence="6" id="KW-1185">Reference proteome</keyword>
<dbReference type="InterPro" id="IPR024022">
    <property type="entry name" value="Tscrpt_reg_HTH_surface_antigen"/>
</dbReference>
<evidence type="ECO:0000256" key="1">
    <source>
        <dbReference type="ARBA" id="ARBA00023015"/>
    </source>
</evidence>
<dbReference type="Proteomes" id="UP001238096">
    <property type="component" value="Chromosome"/>
</dbReference>
<keyword evidence="2" id="KW-0238">DNA-binding</keyword>
<evidence type="ECO:0000313" key="6">
    <source>
        <dbReference type="Proteomes" id="UP001238096"/>
    </source>
</evidence>
<reference evidence="6" key="1">
    <citation type="submission" date="2022-10" db="EMBL/GenBank/DDBJ databases">
        <title>Streptococcus didelphis as causative of fatal infections in opossums (Didelphis albiventris).</title>
        <authorList>
            <person name="Breyer G.M."/>
            <person name="Da Silva M.E.R.J."/>
            <person name="Siqueira F.M."/>
        </authorList>
    </citation>
    <scope>NUCLEOTIDE SEQUENCE [LARGE SCALE GENOMIC DNA]</scope>
    <source>
        <strain evidence="6">LBVP101/21</strain>
    </source>
</reference>
<dbReference type="InterPro" id="IPR018062">
    <property type="entry name" value="HTH_AraC-typ_CS"/>
</dbReference>
<sequence length="391" mass="44733">MLNPSLLEALQGYLRLPLLVLDDKLQVMSGYSFREEVLADGCLIESLEKISRKATGIVSYCLIKDRSKGLLLVASYHHYLILFGPFRSPSIEKPAAFVLKEVLLESGGQAVLSASSIRPLKETLLLVDYFLRADLYQYRKFQVEHLAEGISSELTDQESHEILSQEASLNQDLLDYELELLDCVKKGQTTELRALLSPEGKYRHLRYELGRKDLRQQKNYAIIIFEKLSQLAISMGLDRASIYRLRDHYISKGEECQSSYDLWVLQESAILLITQKIDSGGNHSYLVANILKYIEKHLSTRMTISEIARHFNFSESNIRKLFKREMDCSIQQYISKRKIEAAKLLLKKSNSVTDISNALGYSDVSHFSRVFKMEVGISPKQYQLSCIKDII</sequence>
<proteinExistence type="predicted"/>
<evidence type="ECO:0000256" key="3">
    <source>
        <dbReference type="ARBA" id="ARBA00023163"/>
    </source>
</evidence>